<dbReference type="Pfam" id="PF00171">
    <property type="entry name" value="Aldedh"/>
    <property type="match status" value="1"/>
</dbReference>
<sequence length="481" mass="51756">MPGKIPHHPLTIAGEAYAGQSRYEVVNPADGRVIATVAMAGKQEVTLAVQNAAERFRGYLWRSMRPQDRANCLLRLAQRIREEAGELADLESRNAGKPIRAARAEIEGAARCFSYYAGAVDKHFGQTMMPGSRGRGAVYHEPIGVCGLIVPWNFPFLITAWKCAPALAMGNTVIVKPAEATPLTALRLAELAQEAGFPDGVLTVIPGHGDQAGEALVEHPSVRKISFTGSTETGKRVGRAAADQLKRVSLELGGKSANLVFADADLDECIDSSVWSVFDNSGQDCCSRSRMLVERPIYDAFLTRFAARTNQLVVGLPREETTDLGPLITPSHRARVCGFISTAQDQGAHLVQGGEIPAEAPLGDGNFLLPAILVNAHPSHKIMQEEVFGPVVCILPFSDEEEALSLANDTAYGLSGSLWTRDYDRVQRLVHGLEAGCLSVNSSSSVHQEMPFGGVKHSGYGRELGMDALAAYSQTKSVFYG</sequence>
<keyword evidence="7" id="KW-1185">Reference proteome</keyword>
<evidence type="ECO:0000256" key="4">
    <source>
        <dbReference type="RuleBase" id="RU003345"/>
    </source>
</evidence>
<dbReference type="SUPFAM" id="SSF53720">
    <property type="entry name" value="ALDH-like"/>
    <property type="match status" value="1"/>
</dbReference>
<name>A0A8J7Q3U0_9BACT</name>
<dbReference type="PANTHER" id="PTHR11699">
    <property type="entry name" value="ALDEHYDE DEHYDROGENASE-RELATED"/>
    <property type="match status" value="1"/>
</dbReference>
<feature type="domain" description="Aldehyde dehydrogenase" evidence="5">
    <location>
        <begin position="21"/>
        <end position="478"/>
    </location>
</feature>
<organism evidence="6 7">
    <name type="scientific">Acanthopleuribacter pedis</name>
    <dbReference type="NCBI Taxonomy" id="442870"/>
    <lineage>
        <taxon>Bacteria</taxon>
        <taxon>Pseudomonadati</taxon>
        <taxon>Acidobacteriota</taxon>
        <taxon>Holophagae</taxon>
        <taxon>Acanthopleuribacterales</taxon>
        <taxon>Acanthopleuribacteraceae</taxon>
        <taxon>Acanthopleuribacter</taxon>
    </lineage>
</organism>
<protein>
    <submittedName>
        <fullName evidence="6">Aldehyde dehydrogenase</fullName>
    </submittedName>
</protein>
<dbReference type="RefSeq" id="WP_207860015.1">
    <property type="nucleotide sequence ID" value="NZ_JAFREP010000015.1"/>
</dbReference>
<dbReference type="Gene3D" id="3.40.309.10">
    <property type="entry name" value="Aldehyde Dehydrogenase, Chain A, domain 2"/>
    <property type="match status" value="1"/>
</dbReference>
<dbReference type="FunFam" id="3.40.605.10:FF:000007">
    <property type="entry name" value="NAD/NADP-dependent betaine aldehyde dehydrogenase"/>
    <property type="match status" value="1"/>
</dbReference>
<evidence type="ECO:0000313" key="6">
    <source>
        <dbReference type="EMBL" id="MBO1320062.1"/>
    </source>
</evidence>
<dbReference type="AlphaFoldDB" id="A0A8J7Q3U0"/>
<evidence type="ECO:0000256" key="3">
    <source>
        <dbReference type="PROSITE-ProRule" id="PRU10007"/>
    </source>
</evidence>
<evidence type="ECO:0000313" key="7">
    <source>
        <dbReference type="Proteomes" id="UP000664417"/>
    </source>
</evidence>
<gene>
    <name evidence="6" type="ORF">J3U88_16425</name>
</gene>
<proteinExistence type="inferred from homology"/>
<dbReference type="PROSITE" id="PS00687">
    <property type="entry name" value="ALDEHYDE_DEHYDR_GLU"/>
    <property type="match status" value="1"/>
</dbReference>
<evidence type="ECO:0000256" key="2">
    <source>
        <dbReference type="ARBA" id="ARBA00023002"/>
    </source>
</evidence>
<reference evidence="6" key="1">
    <citation type="submission" date="2021-03" db="EMBL/GenBank/DDBJ databases">
        <authorList>
            <person name="Wang G."/>
        </authorList>
    </citation>
    <scope>NUCLEOTIDE SEQUENCE</scope>
    <source>
        <strain evidence="6">KCTC 12899</strain>
    </source>
</reference>
<dbReference type="EMBL" id="JAFREP010000015">
    <property type="protein sequence ID" value="MBO1320062.1"/>
    <property type="molecule type" value="Genomic_DNA"/>
</dbReference>
<evidence type="ECO:0000256" key="1">
    <source>
        <dbReference type="ARBA" id="ARBA00009986"/>
    </source>
</evidence>
<comment type="similarity">
    <text evidence="1 4">Belongs to the aldehyde dehydrogenase family.</text>
</comment>
<evidence type="ECO:0000259" key="5">
    <source>
        <dbReference type="Pfam" id="PF00171"/>
    </source>
</evidence>
<feature type="active site" evidence="3">
    <location>
        <position position="251"/>
    </location>
</feature>
<dbReference type="InterPro" id="IPR016163">
    <property type="entry name" value="Ald_DH_C"/>
</dbReference>
<dbReference type="InterPro" id="IPR015590">
    <property type="entry name" value="Aldehyde_DH_dom"/>
</dbReference>
<keyword evidence="2 4" id="KW-0560">Oxidoreductase</keyword>
<dbReference type="Proteomes" id="UP000664417">
    <property type="component" value="Unassembled WGS sequence"/>
</dbReference>
<dbReference type="GO" id="GO:0016620">
    <property type="term" value="F:oxidoreductase activity, acting on the aldehyde or oxo group of donors, NAD or NADP as acceptor"/>
    <property type="evidence" value="ECO:0007669"/>
    <property type="project" value="InterPro"/>
</dbReference>
<dbReference type="InterPro" id="IPR029510">
    <property type="entry name" value="Ald_DH_CS_GLU"/>
</dbReference>
<dbReference type="Gene3D" id="3.40.605.10">
    <property type="entry name" value="Aldehyde Dehydrogenase, Chain A, domain 1"/>
    <property type="match status" value="1"/>
</dbReference>
<accession>A0A8J7Q3U0</accession>
<dbReference type="InterPro" id="IPR016162">
    <property type="entry name" value="Ald_DH_N"/>
</dbReference>
<comment type="caution">
    <text evidence="6">The sequence shown here is derived from an EMBL/GenBank/DDBJ whole genome shotgun (WGS) entry which is preliminary data.</text>
</comment>
<dbReference type="FunFam" id="3.40.309.10:FF:000012">
    <property type="entry name" value="Betaine aldehyde dehydrogenase"/>
    <property type="match status" value="1"/>
</dbReference>
<dbReference type="InterPro" id="IPR016161">
    <property type="entry name" value="Ald_DH/histidinol_DH"/>
</dbReference>